<feature type="region of interest" description="Disordered" evidence="1">
    <location>
        <begin position="25"/>
        <end position="45"/>
    </location>
</feature>
<keyword evidence="3" id="KW-1185">Reference proteome</keyword>
<proteinExistence type="predicted"/>
<reference evidence="3" key="1">
    <citation type="journal article" date="2011" name="PLoS Genet.">
        <title>Genomic analysis of the necrotrophic fungal pathogens Sclerotinia sclerotiorum and Botrytis cinerea.</title>
        <authorList>
            <person name="Amselem J."/>
            <person name="Cuomo C.A."/>
            <person name="van Kan J.A."/>
            <person name="Viaud M."/>
            <person name="Benito E.P."/>
            <person name="Couloux A."/>
            <person name="Coutinho P.M."/>
            <person name="de Vries R.P."/>
            <person name="Dyer P.S."/>
            <person name="Fillinger S."/>
            <person name="Fournier E."/>
            <person name="Gout L."/>
            <person name="Hahn M."/>
            <person name="Kohn L."/>
            <person name="Lapalu N."/>
            <person name="Plummer K.M."/>
            <person name="Pradier J.M."/>
            <person name="Quevillon E."/>
            <person name="Sharon A."/>
            <person name="Simon A."/>
            <person name="ten Have A."/>
            <person name="Tudzynski B."/>
            <person name="Tudzynski P."/>
            <person name="Wincker P."/>
            <person name="Andrew M."/>
            <person name="Anthouard V."/>
            <person name="Beever R.E."/>
            <person name="Beffa R."/>
            <person name="Benoit I."/>
            <person name="Bouzid O."/>
            <person name="Brault B."/>
            <person name="Chen Z."/>
            <person name="Choquer M."/>
            <person name="Collemare J."/>
            <person name="Cotton P."/>
            <person name="Danchin E.G."/>
            <person name="Da Silva C."/>
            <person name="Gautier A."/>
            <person name="Giraud C."/>
            <person name="Giraud T."/>
            <person name="Gonzalez C."/>
            <person name="Grossetete S."/>
            <person name="Guldener U."/>
            <person name="Henrissat B."/>
            <person name="Howlett B.J."/>
            <person name="Kodira C."/>
            <person name="Kretschmer M."/>
            <person name="Lappartient A."/>
            <person name="Leroch M."/>
            <person name="Levis C."/>
            <person name="Mauceli E."/>
            <person name="Neuveglise C."/>
            <person name="Oeser B."/>
            <person name="Pearson M."/>
            <person name="Poulain J."/>
            <person name="Poussereau N."/>
            <person name="Quesneville H."/>
            <person name="Rascle C."/>
            <person name="Schumacher J."/>
            <person name="Segurens B."/>
            <person name="Sexton A."/>
            <person name="Silva E."/>
            <person name="Sirven C."/>
            <person name="Soanes D.M."/>
            <person name="Talbot N.J."/>
            <person name="Templeton M."/>
            <person name="Yandava C."/>
            <person name="Yarden O."/>
            <person name="Zeng Q."/>
            <person name="Rollins J.A."/>
            <person name="Lebrun M.H."/>
            <person name="Dickman M."/>
        </authorList>
    </citation>
    <scope>NUCLEOTIDE SEQUENCE [LARGE SCALE GENOMIC DNA]</scope>
    <source>
        <strain evidence="3">ATCC 18683 / 1980 / Ss-1</strain>
    </source>
</reference>
<sequence length="45" mass="4957">MSNKDPAERSDESDLESQTRLKFGSIYLASQPVSGSESDARPITR</sequence>
<protein>
    <submittedName>
        <fullName evidence="2">Uncharacterized protein</fullName>
    </submittedName>
</protein>
<dbReference type="InParanoid" id="A7E7V3"/>
<name>A7E7V3_SCLS1</name>
<evidence type="ECO:0000313" key="3">
    <source>
        <dbReference type="Proteomes" id="UP000001312"/>
    </source>
</evidence>
<accession>A7E7V3</accession>
<dbReference type="EMBL" id="CH476622">
    <property type="protein sequence ID" value="EDN96455.1"/>
    <property type="molecule type" value="Genomic_DNA"/>
</dbReference>
<organism evidence="2 3">
    <name type="scientific">Sclerotinia sclerotiorum (strain ATCC 18683 / 1980 / Ss-1)</name>
    <name type="common">White mold</name>
    <name type="synonym">Whetzelinia sclerotiorum</name>
    <dbReference type="NCBI Taxonomy" id="665079"/>
    <lineage>
        <taxon>Eukaryota</taxon>
        <taxon>Fungi</taxon>
        <taxon>Dikarya</taxon>
        <taxon>Ascomycota</taxon>
        <taxon>Pezizomycotina</taxon>
        <taxon>Leotiomycetes</taxon>
        <taxon>Helotiales</taxon>
        <taxon>Sclerotiniaceae</taxon>
        <taxon>Sclerotinia</taxon>
    </lineage>
</organism>
<dbReference type="HOGENOM" id="CLU_3207878_0_0_1"/>
<dbReference type="RefSeq" id="XP_001597187.1">
    <property type="nucleotide sequence ID" value="XM_001597137.1"/>
</dbReference>
<dbReference type="Proteomes" id="UP000001312">
    <property type="component" value="Unassembled WGS sequence"/>
</dbReference>
<evidence type="ECO:0000256" key="1">
    <source>
        <dbReference type="SAM" id="MobiDB-lite"/>
    </source>
</evidence>
<dbReference type="GeneID" id="5493836"/>
<evidence type="ECO:0000313" key="2">
    <source>
        <dbReference type="EMBL" id="EDN96455.1"/>
    </source>
</evidence>
<dbReference type="AlphaFoldDB" id="A7E7V3"/>
<gene>
    <name evidence="2" type="ORF">SS1G_01381</name>
</gene>
<dbReference type="KEGG" id="ssl:SS1G_01381"/>